<protein>
    <submittedName>
        <fullName evidence="1">Vp1054</fullName>
    </submittedName>
</protein>
<evidence type="ECO:0000313" key="1">
    <source>
        <dbReference type="EMBL" id="AXS67706.1"/>
    </source>
</evidence>
<dbReference type="Proteomes" id="UP000500845">
    <property type="component" value="Segment"/>
</dbReference>
<sequence>MSSKTTKVATPRFNQCVSEKLIPFKPIKLPQTQCPYHPLRANCRLIKPCDRYDREEDAGKHVTVLQAATGINYNLQPYYMCLLDDAELRGYSMNANEFFGHVQLNKLDNDEEFFGIDAAGEKNMGTIKMVIKSIMDSFATCENYYILMIDELQLDLLFSMFRSIILPQRMVSIHKNNFVTDDVYFKLFSVPVTDESDQSQQIYRTFLMYNTVLTMILKQPNPFNDARKNISVIFRSLGRCPNNKERVKCCDLAYGGNAPNHVMCPPREMVKRVFHYAKWSRTPNNYKRYYEKITNKIDDSRNDQSSLSKYALLTLDWYNFIEDFRTYFGV</sequence>
<organism evidence="1 2">
    <name type="scientific">Cryptophlebia peltastica nucleopolyhedrovirus</name>
    <dbReference type="NCBI Taxonomy" id="2304025"/>
    <lineage>
        <taxon>Viruses</taxon>
        <taxon>Viruses incertae sedis</taxon>
        <taxon>Naldaviricetes</taxon>
        <taxon>Lefavirales</taxon>
        <taxon>Baculoviridae</taxon>
        <taxon>Alphabaculovirus</taxon>
        <taxon>Alphabaculovirus crypeltasticae</taxon>
    </lineage>
</organism>
<evidence type="ECO:0000313" key="2">
    <source>
        <dbReference type="Proteomes" id="UP000500845"/>
    </source>
</evidence>
<dbReference type="InterPro" id="IPR008416">
    <property type="entry name" value="Baculo_VP1054"/>
</dbReference>
<reference evidence="1 2" key="1">
    <citation type="journal article" date="2018" name="J. Invertebr. Pathol.">
        <title>Morphological, genetic and biological characterisation of a novel alphabaculovirus isolated from Cryptophlebia peltastica (Lepidoptera: Tortricidae).</title>
        <authorList>
            <person name="Marsberg T."/>
            <person name="Jukes M.D."/>
            <person name="Krejmer-Rabalska M."/>
            <person name="Rabalski L."/>
            <person name="Knox C.M."/>
            <person name="Moore S.D."/>
            <person name="Hill M.P."/>
            <person name="Szewczyk B."/>
        </authorList>
    </citation>
    <scope>NUCLEOTIDE SEQUENCE [LARGE SCALE GENOMIC DNA]</scope>
    <source>
        <strain evidence="1">SA</strain>
    </source>
</reference>
<dbReference type="GeneID" id="65102159"/>
<dbReference type="Pfam" id="PF05789">
    <property type="entry name" value="Baculo_VP1054"/>
    <property type="match status" value="1"/>
</dbReference>
<name>A0A346RNQ9_9ABAC</name>
<accession>A0A346RNQ9</accession>
<dbReference type="EMBL" id="MH394321">
    <property type="protein sequence ID" value="AXS67706.1"/>
    <property type="molecule type" value="Genomic_DNA"/>
</dbReference>
<proteinExistence type="predicted"/>
<keyword evidence="2" id="KW-1185">Reference proteome</keyword>
<dbReference type="RefSeq" id="YP_010086914.1">
    <property type="nucleotide sequence ID" value="NC_055500.1"/>
</dbReference>
<dbReference type="KEGG" id="vg:65102159"/>